<feature type="domain" description="DUF4350" evidence="2">
    <location>
        <begin position="56"/>
        <end position="222"/>
    </location>
</feature>
<accession>A0A7C2FFH9</accession>
<feature type="transmembrane region" description="Helical" evidence="1">
    <location>
        <begin position="264"/>
        <end position="281"/>
    </location>
</feature>
<keyword evidence="1" id="KW-0472">Membrane</keyword>
<organism evidence="3">
    <name type="scientific">Thermosphaera aggregans</name>
    <dbReference type="NCBI Taxonomy" id="54254"/>
    <lineage>
        <taxon>Archaea</taxon>
        <taxon>Thermoproteota</taxon>
        <taxon>Thermoprotei</taxon>
        <taxon>Desulfurococcales</taxon>
        <taxon>Desulfurococcaceae</taxon>
        <taxon>Thermosphaera</taxon>
    </lineage>
</organism>
<feature type="transmembrane region" description="Helical" evidence="1">
    <location>
        <begin position="9"/>
        <end position="29"/>
    </location>
</feature>
<evidence type="ECO:0000313" key="3">
    <source>
        <dbReference type="EMBL" id="HEF87862.1"/>
    </source>
</evidence>
<name>A0A7C2FFH9_9CREN</name>
<keyword evidence="1" id="KW-1133">Transmembrane helix</keyword>
<dbReference type="Pfam" id="PF14258">
    <property type="entry name" value="DUF4350"/>
    <property type="match status" value="1"/>
</dbReference>
<evidence type="ECO:0000259" key="2">
    <source>
        <dbReference type="Pfam" id="PF14258"/>
    </source>
</evidence>
<gene>
    <name evidence="3" type="ORF">ENP55_06270</name>
</gene>
<keyword evidence="1" id="KW-0812">Transmembrane</keyword>
<reference evidence="3" key="1">
    <citation type="journal article" date="2020" name="mSystems">
        <title>Genome- and Community-Level Interaction Insights into Carbon Utilization and Element Cycling Functions of Hydrothermarchaeota in Hydrothermal Sediment.</title>
        <authorList>
            <person name="Zhou Z."/>
            <person name="Liu Y."/>
            <person name="Xu W."/>
            <person name="Pan J."/>
            <person name="Luo Z.H."/>
            <person name="Li M."/>
        </authorList>
    </citation>
    <scope>NUCLEOTIDE SEQUENCE [LARGE SCALE GENOMIC DNA]</scope>
    <source>
        <strain evidence="3">SpSt-23</strain>
    </source>
</reference>
<protein>
    <recommendedName>
        <fullName evidence="2">DUF4350 domain-containing protein</fullName>
    </recommendedName>
</protein>
<sequence length="287" mass="31794">MKRKPRPILAYSVFLGLITAISIIAVLPVNLDYYVLDRGDYGYSALYSESGIVLYSLKELGEREPDTALLVLGRGRPLNTGELDYVISFTKEGGVVIVFGPPDAIIQLLKNLGLDAELEGHVYDPVFNAGDPCIVVARDTRLNTTLLVDRPFALRFSSNPASTIHPTMFTSDFSFIDEYSDGYYTVGEYLGEVPVGFEIEAGKGRVVIVLAHGVLTNRVLQYNKDWFSTLNTGRDILIDQSWVRSNPVFYLKTVIHGQQGVSPFYLAFITLIATVVIIYVAKTVHAE</sequence>
<dbReference type="InterPro" id="IPR025646">
    <property type="entry name" value="DUF4350"/>
</dbReference>
<comment type="caution">
    <text evidence="3">The sequence shown here is derived from an EMBL/GenBank/DDBJ whole genome shotgun (WGS) entry which is preliminary data.</text>
</comment>
<proteinExistence type="predicted"/>
<dbReference type="AlphaFoldDB" id="A0A7C2FFH9"/>
<dbReference type="EMBL" id="DSJT01000034">
    <property type="protein sequence ID" value="HEF87862.1"/>
    <property type="molecule type" value="Genomic_DNA"/>
</dbReference>
<evidence type="ECO:0000256" key="1">
    <source>
        <dbReference type="SAM" id="Phobius"/>
    </source>
</evidence>